<name>A0A914VHH2_9BILA</name>
<evidence type="ECO:0000256" key="2">
    <source>
        <dbReference type="ARBA" id="ARBA00006375"/>
    </source>
</evidence>
<keyword evidence="4 5" id="KW-0472">Membrane</keyword>
<comment type="similarity">
    <text evidence="2 6">Belongs to the mitochondrial carrier (TC 2.A.29) family.</text>
</comment>
<proteinExistence type="inferred from homology"/>
<dbReference type="InterPro" id="IPR023395">
    <property type="entry name" value="MCP_dom_sf"/>
</dbReference>
<reference evidence="9" key="1">
    <citation type="submission" date="2022-11" db="UniProtKB">
        <authorList>
            <consortium name="WormBaseParasite"/>
        </authorList>
    </citation>
    <scope>IDENTIFICATION</scope>
</reference>
<dbReference type="PROSITE" id="PS50920">
    <property type="entry name" value="SOLCAR"/>
    <property type="match status" value="1"/>
</dbReference>
<keyword evidence="8" id="KW-1185">Reference proteome</keyword>
<evidence type="ECO:0000256" key="6">
    <source>
        <dbReference type="RuleBase" id="RU000488"/>
    </source>
</evidence>
<evidence type="ECO:0000256" key="3">
    <source>
        <dbReference type="ARBA" id="ARBA00022692"/>
    </source>
</evidence>
<dbReference type="SUPFAM" id="SSF103506">
    <property type="entry name" value="Mitochondrial carrier"/>
    <property type="match status" value="1"/>
</dbReference>
<evidence type="ECO:0000256" key="5">
    <source>
        <dbReference type="PROSITE-ProRule" id="PRU00282"/>
    </source>
</evidence>
<feature type="transmembrane region" description="Helical" evidence="7">
    <location>
        <begin position="47"/>
        <end position="65"/>
    </location>
</feature>
<keyword evidence="3 5" id="KW-0812">Transmembrane</keyword>
<keyword evidence="7" id="KW-1133">Transmembrane helix</keyword>
<sequence length="76" mass="8342">MAQSYVLPREGGVDIRFRNIFGLVLGIWKAHGVYGFYHGLLANSMKIVPQMVVFWMVFASGQMAMTGGSSSRKATA</sequence>
<evidence type="ECO:0000313" key="9">
    <source>
        <dbReference type="WBParaSite" id="PSAMB.scaffold19023size857.g37760.t1"/>
    </source>
</evidence>
<dbReference type="GO" id="GO:0016020">
    <property type="term" value="C:membrane"/>
    <property type="evidence" value="ECO:0007669"/>
    <property type="project" value="UniProtKB-SubCell"/>
</dbReference>
<dbReference type="InterPro" id="IPR018108">
    <property type="entry name" value="MCP_transmembrane"/>
</dbReference>
<dbReference type="Pfam" id="PF00153">
    <property type="entry name" value="Mito_carr"/>
    <property type="match status" value="1"/>
</dbReference>
<protein>
    <submittedName>
        <fullName evidence="9">Uncharacterized protein</fullName>
    </submittedName>
</protein>
<evidence type="ECO:0000256" key="7">
    <source>
        <dbReference type="SAM" id="Phobius"/>
    </source>
</evidence>
<evidence type="ECO:0000256" key="4">
    <source>
        <dbReference type="ARBA" id="ARBA00023136"/>
    </source>
</evidence>
<feature type="transmembrane region" description="Helical" evidence="7">
    <location>
        <begin position="20"/>
        <end position="41"/>
    </location>
</feature>
<comment type="subcellular location">
    <subcellularLocation>
        <location evidence="1">Membrane</location>
        <topology evidence="1">Multi-pass membrane protein</topology>
    </subcellularLocation>
</comment>
<organism evidence="8 9">
    <name type="scientific">Plectus sambesii</name>
    <dbReference type="NCBI Taxonomy" id="2011161"/>
    <lineage>
        <taxon>Eukaryota</taxon>
        <taxon>Metazoa</taxon>
        <taxon>Ecdysozoa</taxon>
        <taxon>Nematoda</taxon>
        <taxon>Chromadorea</taxon>
        <taxon>Plectida</taxon>
        <taxon>Plectina</taxon>
        <taxon>Plectoidea</taxon>
        <taxon>Plectidae</taxon>
        <taxon>Plectus</taxon>
    </lineage>
</organism>
<dbReference type="WBParaSite" id="PSAMB.scaffold19023size857.g37760.t1">
    <property type="protein sequence ID" value="PSAMB.scaffold19023size857.g37760.t1"/>
    <property type="gene ID" value="PSAMB.scaffold19023size857.g37760"/>
</dbReference>
<evidence type="ECO:0000256" key="1">
    <source>
        <dbReference type="ARBA" id="ARBA00004141"/>
    </source>
</evidence>
<dbReference type="Proteomes" id="UP000887566">
    <property type="component" value="Unplaced"/>
</dbReference>
<evidence type="ECO:0000313" key="8">
    <source>
        <dbReference type="Proteomes" id="UP000887566"/>
    </source>
</evidence>
<dbReference type="AlphaFoldDB" id="A0A914VHH2"/>
<accession>A0A914VHH2</accession>
<feature type="repeat" description="Solcar" evidence="5">
    <location>
        <begin position="1"/>
        <end position="64"/>
    </location>
</feature>
<keyword evidence="6" id="KW-0813">Transport</keyword>
<dbReference type="Gene3D" id="1.50.40.10">
    <property type="entry name" value="Mitochondrial carrier domain"/>
    <property type="match status" value="1"/>
</dbReference>